<evidence type="ECO:0000313" key="1">
    <source>
        <dbReference type="EMBL" id="QFG05186.1"/>
    </source>
</evidence>
<name>A0A5J6T421_9CAUD</name>
<sequence>MANVINEENLQKVAQEVREALGRAVSQGKTIEGAREDIENLLDNTFLILSGEIIPTVIFYGIEAVIAVVYSIEQALGGVNLVMIENNLETFALKDIPSASNLAEQIEEEFEKPYEAVIEHYVNNVWVDGE</sequence>
<dbReference type="Proteomes" id="UP000325508">
    <property type="component" value="Segment"/>
</dbReference>
<protein>
    <submittedName>
        <fullName evidence="1">Uncharacterized protein</fullName>
    </submittedName>
</protein>
<proteinExistence type="predicted"/>
<accession>A0A5J6T421</accession>
<gene>
    <name evidence="1" type="primary">43</name>
    <name evidence="1" type="ORF">019DV002_43</name>
</gene>
<dbReference type="EMBL" id="MN176220">
    <property type="protein sequence ID" value="QFG05186.1"/>
    <property type="molecule type" value="Genomic_DNA"/>
</dbReference>
<keyword evidence="2" id="KW-1185">Reference proteome</keyword>
<reference evidence="1 2" key="1">
    <citation type="submission" date="2019-07" db="EMBL/GenBank/DDBJ databases">
        <authorList>
            <person name="Loney R.E."/>
            <person name="Krukonis G.P."/>
            <person name="Delesalle V.A."/>
        </authorList>
    </citation>
    <scope>NUCLEOTIDE SEQUENCE [LARGE SCALE GENOMIC DNA]</scope>
</reference>
<evidence type="ECO:0000313" key="2">
    <source>
        <dbReference type="Proteomes" id="UP000325508"/>
    </source>
</evidence>
<organism evidence="1 2">
    <name type="scientific">Bacillus phage 019DV002</name>
    <dbReference type="NCBI Taxonomy" id="2601653"/>
    <lineage>
        <taxon>Viruses</taxon>
        <taxon>Duplodnaviria</taxon>
        <taxon>Heunggongvirae</taxon>
        <taxon>Uroviricota</taxon>
        <taxon>Caudoviricetes</taxon>
        <taxon>Ehrlichviridae</taxon>
        <taxon>Gettysburgvirus</taxon>
        <taxon>Gettysburgvirus gv019DV002</taxon>
    </lineage>
</organism>